<protein>
    <submittedName>
        <fullName evidence="1">Uncharacterized protein</fullName>
    </submittedName>
</protein>
<dbReference type="Proteomes" id="UP000215483">
    <property type="component" value="Unassembled WGS sequence"/>
</dbReference>
<proteinExistence type="predicted"/>
<name>A0A233S1C4_STRDA</name>
<organism evidence="1 2">
    <name type="scientific">Streptomyces diastatochromogenes</name>
    <dbReference type="NCBI Taxonomy" id="42236"/>
    <lineage>
        <taxon>Bacteria</taxon>
        <taxon>Bacillati</taxon>
        <taxon>Actinomycetota</taxon>
        <taxon>Actinomycetes</taxon>
        <taxon>Kitasatosporales</taxon>
        <taxon>Streptomycetaceae</taxon>
        <taxon>Streptomyces</taxon>
    </lineage>
</organism>
<accession>A0A233S1C4</accession>
<sequence length="626" mass="68166">MPEPRIEDLRGALNERAAPTVGLWNRLEGRPRTTDFDRALRVEVRDALWMLTRQWQLGEFHGTDGGSPVTATYSVAATRPSRFKPAAEHTSVETLKDDRPLETVAERRPLPFAAGADPLALDLRLAIGRRWLKLVGARPLLNVLSLGIRQKYIDRYPFALPDPGVPADTPRVAHPEVWSEMQAVAGRRMDGYAFYVHLKGGGDASEGIGGLLGLHRQQLRDLGARLVAWFDRLIDQPVENPALGTTNATWDPTRLEHRFSVAAGTPEIGGAGAEKVLTVQEYPGGTLDWQHFSLDPAHPLGGTATDAVEFHRTVFPAPVRFSGMPLPRWWAVEDGRTNFAAVTPDSTDLARLVFLEFALVYSNDWYQLPCVLPAGTYASIRGLAVTDVFGEKLWISPAGTGSDADWQRWSMFTLDTVGDDDVPADTGLLLPPGAVVVADGPPLEEVVLARDESANLVWGVEATVPTATGTARRGTEISAEELAHRLRLRTPPTAPAPAAAAVAYRAMNSVPEHWIPFIPVHVRGQDRAIRLQRAAMPSAVTGLPVPPRTSLLRQGLDQGHQYYVNEEEVPQTGTRLSLAYNRARRRDGRVSVWLSARRGIGRGEGSSGLAFDFLVDTTGTGGAGAP</sequence>
<reference evidence="1 2" key="1">
    <citation type="submission" date="2016-07" db="EMBL/GenBank/DDBJ databases">
        <title>Draft genome of Streptomyces diastatochromogenes.</title>
        <authorList>
            <person name="Podduturi R."/>
            <person name="Lukassen M.B."/>
            <person name="Clausen N."/>
            <person name="Nielsen J.L."/>
            <person name="Jorgensen N.O."/>
        </authorList>
    </citation>
    <scope>NUCLEOTIDE SEQUENCE [LARGE SCALE GENOMIC DNA]</scope>
    <source>
        <strain evidence="1 2">DSM 40608</strain>
    </source>
</reference>
<dbReference type="EMBL" id="MCGQ01000045">
    <property type="protein sequence ID" value="OXY89420.1"/>
    <property type="molecule type" value="Genomic_DNA"/>
</dbReference>
<dbReference type="OrthoDB" id="9763471at2"/>
<keyword evidence="2" id="KW-1185">Reference proteome</keyword>
<comment type="caution">
    <text evidence="1">The sequence shown here is derived from an EMBL/GenBank/DDBJ whole genome shotgun (WGS) entry which is preliminary data.</text>
</comment>
<dbReference type="AlphaFoldDB" id="A0A233S1C4"/>
<evidence type="ECO:0000313" key="1">
    <source>
        <dbReference type="EMBL" id="OXY89420.1"/>
    </source>
</evidence>
<evidence type="ECO:0000313" key="2">
    <source>
        <dbReference type="Proteomes" id="UP000215483"/>
    </source>
</evidence>
<dbReference type="RefSeq" id="WP_094221546.1">
    <property type="nucleotide sequence ID" value="NZ_MCGQ01000045.1"/>
</dbReference>
<gene>
    <name evidence="1" type="ORF">BEK98_38265</name>
</gene>